<sequence length="52" mass="6154">MCIALRKIWRWRCSAYGLQFSLTTFRRNTPCSVNFFCRQRTIDSFGSACVVR</sequence>
<dbReference type="EMBL" id="KN833850">
    <property type="protein sequence ID" value="KIK16655.1"/>
    <property type="molecule type" value="Genomic_DNA"/>
</dbReference>
<dbReference type="HOGENOM" id="CLU_3088112_0_0_1"/>
<gene>
    <name evidence="1" type="ORF">PISMIDRAFT_255006</name>
</gene>
<name>A0A0C9XW44_9AGAM</name>
<dbReference type="Proteomes" id="UP000054018">
    <property type="component" value="Unassembled WGS sequence"/>
</dbReference>
<evidence type="ECO:0000313" key="2">
    <source>
        <dbReference type="Proteomes" id="UP000054018"/>
    </source>
</evidence>
<proteinExistence type="predicted"/>
<dbReference type="AlphaFoldDB" id="A0A0C9XW44"/>
<accession>A0A0C9XW44</accession>
<organism evidence="1 2">
    <name type="scientific">Pisolithus microcarpus 441</name>
    <dbReference type="NCBI Taxonomy" id="765257"/>
    <lineage>
        <taxon>Eukaryota</taxon>
        <taxon>Fungi</taxon>
        <taxon>Dikarya</taxon>
        <taxon>Basidiomycota</taxon>
        <taxon>Agaricomycotina</taxon>
        <taxon>Agaricomycetes</taxon>
        <taxon>Agaricomycetidae</taxon>
        <taxon>Boletales</taxon>
        <taxon>Sclerodermatineae</taxon>
        <taxon>Pisolithaceae</taxon>
        <taxon>Pisolithus</taxon>
    </lineage>
</organism>
<protein>
    <submittedName>
        <fullName evidence="1">Unplaced genomic scaffold scaffold_166, whole genome shotgun sequence</fullName>
    </submittedName>
</protein>
<reference evidence="1 2" key="1">
    <citation type="submission" date="2014-04" db="EMBL/GenBank/DDBJ databases">
        <authorList>
            <consortium name="DOE Joint Genome Institute"/>
            <person name="Kuo A."/>
            <person name="Kohler A."/>
            <person name="Costa M.D."/>
            <person name="Nagy L.G."/>
            <person name="Floudas D."/>
            <person name="Copeland A."/>
            <person name="Barry K.W."/>
            <person name="Cichocki N."/>
            <person name="Veneault-Fourrey C."/>
            <person name="LaButti K."/>
            <person name="Lindquist E.A."/>
            <person name="Lipzen A."/>
            <person name="Lundell T."/>
            <person name="Morin E."/>
            <person name="Murat C."/>
            <person name="Sun H."/>
            <person name="Tunlid A."/>
            <person name="Henrissat B."/>
            <person name="Grigoriev I.V."/>
            <person name="Hibbett D.S."/>
            <person name="Martin F."/>
            <person name="Nordberg H.P."/>
            <person name="Cantor M.N."/>
            <person name="Hua S.X."/>
        </authorList>
    </citation>
    <scope>NUCLEOTIDE SEQUENCE [LARGE SCALE GENOMIC DNA]</scope>
    <source>
        <strain evidence="1 2">441</strain>
    </source>
</reference>
<evidence type="ECO:0000313" key="1">
    <source>
        <dbReference type="EMBL" id="KIK16655.1"/>
    </source>
</evidence>
<reference evidence="2" key="2">
    <citation type="submission" date="2015-01" db="EMBL/GenBank/DDBJ databases">
        <title>Evolutionary Origins and Diversification of the Mycorrhizal Mutualists.</title>
        <authorList>
            <consortium name="DOE Joint Genome Institute"/>
            <consortium name="Mycorrhizal Genomics Consortium"/>
            <person name="Kohler A."/>
            <person name="Kuo A."/>
            <person name="Nagy L.G."/>
            <person name="Floudas D."/>
            <person name="Copeland A."/>
            <person name="Barry K.W."/>
            <person name="Cichocki N."/>
            <person name="Veneault-Fourrey C."/>
            <person name="LaButti K."/>
            <person name="Lindquist E.A."/>
            <person name="Lipzen A."/>
            <person name="Lundell T."/>
            <person name="Morin E."/>
            <person name="Murat C."/>
            <person name="Riley R."/>
            <person name="Ohm R."/>
            <person name="Sun H."/>
            <person name="Tunlid A."/>
            <person name="Henrissat B."/>
            <person name="Grigoriev I.V."/>
            <person name="Hibbett D.S."/>
            <person name="Martin F."/>
        </authorList>
    </citation>
    <scope>NUCLEOTIDE SEQUENCE [LARGE SCALE GENOMIC DNA]</scope>
    <source>
        <strain evidence="2">441</strain>
    </source>
</reference>
<keyword evidence="2" id="KW-1185">Reference proteome</keyword>